<feature type="domain" description="Tail specific protease" evidence="2">
    <location>
        <begin position="92"/>
        <end position="299"/>
    </location>
</feature>
<dbReference type="Pfam" id="PF03572">
    <property type="entry name" value="Peptidase_S41"/>
    <property type="match status" value="1"/>
</dbReference>
<dbReference type="SUPFAM" id="SSF52096">
    <property type="entry name" value="ClpP/crotonase"/>
    <property type="match status" value="1"/>
</dbReference>
<dbReference type="InterPro" id="IPR005151">
    <property type="entry name" value="Tail-specific_protease"/>
</dbReference>
<reference evidence="4" key="1">
    <citation type="submission" date="2008-10" db="EMBL/GenBank/DDBJ databases">
        <authorList>
            <person name="Molnar K."/>
        </authorList>
    </citation>
    <scope>NUCLEOTIDE SEQUENCE [LARGE SCALE GENOMIC DNA]</scope>
    <source>
        <strain evidence="4">NRRL 15998</strain>
    </source>
</reference>
<dbReference type="PANTHER" id="PTHR32060">
    <property type="entry name" value="TAIL-SPECIFIC PROTEASE"/>
    <property type="match status" value="1"/>
</dbReference>
<accession>D6AFT8</accession>
<dbReference type="Proteomes" id="UP000003986">
    <property type="component" value="Unassembled WGS sequence"/>
</dbReference>
<gene>
    <name evidence="3" type="ORF">SSGG_00164</name>
</gene>
<organism evidence="3 4">
    <name type="scientific">Streptomyces filamentosus NRRL 15998</name>
    <dbReference type="NCBI Taxonomy" id="457431"/>
    <lineage>
        <taxon>Bacteria</taxon>
        <taxon>Bacillati</taxon>
        <taxon>Actinomycetota</taxon>
        <taxon>Actinomycetes</taxon>
        <taxon>Kitasatosporales</taxon>
        <taxon>Streptomycetaceae</taxon>
        <taxon>Streptomyces</taxon>
    </lineage>
</organism>
<dbReference type="GO" id="GO:0030288">
    <property type="term" value="C:outer membrane-bounded periplasmic space"/>
    <property type="evidence" value="ECO:0007669"/>
    <property type="project" value="TreeGrafter"/>
</dbReference>
<evidence type="ECO:0000259" key="2">
    <source>
        <dbReference type="SMART" id="SM00245"/>
    </source>
</evidence>
<evidence type="ECO:0000313" key="4">
    <source>
        <dbReference type="Proteomes" id="UP000003986"/>
    </source>
</evidence>
<feature type="region of interest" description="Disordered" evidence="1">
    <location>
        <begin position="198"/>
        <end position="222"/>
    </location>
</feature>
<dbReference type="GO" id="GO:0004175">
    <property type="term" value="F:endopeptidase activity"/>
    <property type="evidence" value="ECO:0007669"/>
    <property type="project" value="TreeGrafter"/>
</dbReference>
<feature type="region of interest" description="Disordered" evidence="1">
    <location>
        <begin position="285"/>
        <end position="310"/>
    </location>
</feature>
<dbReference type="InterPro" id="IPR029045">
    <property type="entry name" value="ClpP/crotonase-like_dom_sf"/>
</dbReference>
<dbReference type="EMBL" id="DS999644">
    <property type="protein sequence ID" value="EFE72798.2"/>
    <property type="molecule type" value="Genomic_DNA"/>
</dbReference>
<protein>
    <submittedName>
        <fullName evidence="3">Peptidase S41</fullName>
    </submittedName>
</protein>
<dbReference type="GO" id="GO:0007165">
    <property type="term" value="P:signal transduction"/>
    <property type="evidence" value="ECO:0007669"/>
    <property type="project" value="TreeGrafter"/>
</dbReference>
<evidence type="ECO:0000256" key="1">
    <source>
        <dbReference type="SAM" id="MobiDB-lite"/>
    </source>
</evidence>
<sequence length="326" mass="34056">MCVLGAGAAGCTEGGSTSPGEAMSDEARSYLSTALTVMEQNALRSGDVDWADVRRTAYTEAGNAQRPADTYPAIKRALSSLGDSHSGFYDPKGAQELSGDDQVRQPVEGRALDGRLGYLSLPGVQGSEKIYKQYVREGRDAVAKADRPNACGWVIDLRRNRGGNMWPMLAVVGPILGDGDVGSFIDADGKKTVWSVEDGSPRLDGESTGWGASPPAGEGSAPVAVLTSRSTASSGEAVAVAFRGRADTRSFGEATTGVPTGNKSHRLSDGAILNLTEVMDADRTGRAYDSPIPPDEEVVDNLGRGGSRDPVLDAATEWLAEQSSCA</sequence>
<proteinExistence type="predicted"/>
<dbReference type="PANTHER" id="PTHR32060:SF30">
    <property type="entry name" value="CARBOXY-TERMINAL PROCESSING PROTEASE CTPA"/>
    <property type="match status" value="1"/>
</dbReference>
<evidence type="ECO:0000313" key="3">
    <source>
        <dbReference type="EMBL" id="EFE72798.2"/>
    </source>
</evidence>
<dbReference type="GO" id="GO:0008236">
    <property type="term" value="F:serine-type peptidase activity"/>
    <property type="evidence" value="ECO:0007669"/>
    <property type="project" value="InterPro"/>
</dbReference>
<dbReference type="GO" id="GO:0006508">
    <property type="term" value="P:proteolysis"/>
    <property type="evidence" value="ECO:0007669"/>
    <property type="project" value="InterPro"/>
</dbReference>
<feature type="region of interest" description="Disordered" evidence="1">
    <location>
        <begin position="1"/>
        <end position="23"/>
    </location>
</feature>
<dbReference type="Gene3D" id="3.90.226.10">
    <property type="entry name" value="2-enoyl-CoA Hydratase, Chain A, domain 1"/>
    <property type="match status" value="1"/>
</dbReference>
<dbReference type="AlphaFoldDB" id="D6AFT8"/>
<name>D6AFT8_STRFL</name>
<dbReference type="SMART" id="SM00245">
    <property type="entry name" value="TSPc"/>
    <property type="match status" value="1"/>
</dbReference>
<dbReference type="CDD" id="cd06567">
    <property type="entry name" value="Peptidase_S41"/>
    <property type="match status" value="1"/>
</dbReference>
<reference evidence="4" key="2">
    <citation type="submission" date="2008-12" db="EMBL/GenBank/DDBJ databases">
        <title>Annotation of Streptomyces roseosporus strain NRRL 15998.</title>
        <authorList>
            <consortium name="The Broad Institute Genome Sequencing Platform"/>
            <consortium name="Broad Institute Microbial Sequencing Center"/>
            <person name="Fischbach M."/>
            <person name="Ward D."/>
            <person name="Young S."/>
            <person name="Kodira C.D."/>
            <person name="Zeng Q."/>
            <person name="Koehrsen M."/>
            <person name="Godfrey P."/>
            <person name="Alvarado L."/>
            <person name="Berlin A.M."/>
            <person name="Borenstein D."/>
            <person name="Chen Z."/>
            <person name="Engels R."/>
            <person name="Freedman E."/>
            <person name="Gellesch M."/>
            <person name="Goldberg J."/>
            <person name="Griggs A."/>
            <person name="Gujja S."/>
            <person name="Heiman D.I."/>
            <person name="Hepburn T.A."/>
            <person name="Howarth C."/>
            <person name="Jen D."/>
            <person name="Larson L."/>
            <person name="Lewis B."/>
            <person name="Mehta T."/>
            <person name="Park D."/>
            <person name="Pearson M."/>
            <person name="Roberts A."/>
            <person name="Saif S."/>
            <person name="Shea T.D."/>
            <person name="Shenoy N."/>
            <person name="Sisk P."/>
            <person name="Stolte C."/>
            <person name="Sykes S.N."/>
            <person name="Walk T."/>
            <person name="White J."/>
            <person name="Yandava C."/>
            <person name="Straight P."/>
            <person name="Clardy J."/>
            <person name="Hung D."/>
            <person name="Kolter R."/>
            <person name="Mekalanos J."/>
            <person name="Walker S."/>
            <person name="Walsh C.T."/>
            <person name="Wieland B.L.C."/>
            <person name="Ilzarbe M."/>
            <person name="Galagan J."/>
            <person name="Nusbaum C."/>
            <person name="Birren B."/>
        </authorList>
    </citation>
    <scope>NUCLEOTIDE SEQUENCE [LARGE SCALE GENOMIC DNA]</scope>
    <source>
        <strain evidence="4">NRRL 15998</strain>
    </source>
</reference>